<dbReference type="PRINTS" id="PR00508">
    <property type="entry name" value="S21N4MTFRASE"/>
</dbReference>
<sequence length="250" mass="27371">MDPYDQDETVTLYCGDAHDVVPALGRFDAVVTDPPYGVTPLAWDVWPEGWPALVAAHATSMWCFAPVRVLLERAAEFDAAGWRFSQDVVWRKPNGTGIAPARFRRVHETATHWYRGPWTDTYHATPRVPGLGPRKQRAIHRTAGPATQNTQGASSWSDDGTRQAPSVIDAANLHRRQPIHPTEKPTGLLELLIAYATPPEGVVLDPFAGSGSTAVAARHIGRRAVLVEAREQQCEMTALRLAQGCLDLGI</sequence>
<dbReference type="InterPro" id="IPR001091">
    <property type="entry name" value="RM_Methyltransferase"/>
</dbReference>
<proteinExistence type="inferred from homology"/>
<evidence type="ECO:0000256" key="4">
    <source>
        <dbReference type="RuleBase" id="RU362026"/>
    </source>
</evidence>
<comment type="similarity">
    <text evidence="1 4">Belongs to the N(4)/N(6)-methyltransferase family.</text>
</comment>
<keyword evidence="2 7" id="KW-0489">Methyltransferase</keyword>
<evidence type="ECO:0000313" key="7">
    <source>
        <dbReference type="EMBL" id="GAA1854553.1"/>
    </source>
</evidence>
<dbReference type="Proteomes" id="UP001501094">
    <property type="component" value="Unassembled WGS sequence"/>
</dbReference>
<keyword evidence="3" id="KW-0808">Transferase</keyword>
<evidence type="ECO:0000256" key="1">
    <source>
        <dbReference type="ARBA" id="ARBA00006594"/>
    </source>
</evidence>
<accession>A0ABN2N634</accession>
<feature type="compositionally biased region" description="Polar residues" evidence="5">
    <location>
        <begin position="145"/>
        <end position="158"/>
    </location>
</feature>
<evidence type="ECO:0000256" key="3">
    <source>
        <dbReference type="ARBA" id="ARBA00022679"/>
    </source>
</evidence>
<protein>
    <recommendedName>
        <fullName evidence="4">Methyltransferase</fullName>
        <ecNumber evidence="4">2.1.1.-</ecNumber>
    </recommendedName>
</protein>
<dbReference type="Pfam" id="PF01555">
    <property type="entry name" value="N6_N4_Mtase"/>
    <property type="match status" value="1"/>
</dbReference>
<dbReference type="PANTHER" id="PTHR13370:SF3">
    <property type="entry name" value="TRNA (GUANINE(10)-N2)-METHYLTRANSFERASE HOMOLOG"/>
    <property type="match status" value="1"/>
</dbReference>
<dbReference type="Gene3D" id="3.40.50.150">
    <property type="entry name" value="Vaccinia Virus protein VP39"/>
    <property type="match status" value="1"/>
</dbReference>
<evidence type="ECO:0000259" key="6">
    <source>
        <dbReference type="Pfam" id="PF01555"/>
    </source>
</evidence>
<feature type="region of interest" description="Disordered" evidence="5">
    <location>
        <begin position="139"/>
        <end position="163"/>
    </location>
</feature>
<dbReference type="EMBL" id="BAAANL010000001">
    <property type="protein sequence ID" value="GAA1854553.1"/>
    <property type="molecule type" value="Genomic_DNA"/>
</dbReference>
<organism evidence="7 8">
    <name type="scientific">Myceligenerans crystallogenes</name>
    <dbReference type="NCBI Taxonomy" id="316335"/>
    <lineage>
        <taxon>Bacteria</taxon>
        <taxon>Bacillati</taxon>
        <taxon>Actinomycetota</taxon>
        <taxon>Actinomycetes</taxon>
        <taxon>Micrococcales</taxon>
        <taxon>Promicromonosporaceae</taxon>
        <taxon>Myceligenerans</taxon>
    </lineage>
</organism>
<dbReference type="EC" id="2.1.1.-" evidence="4"/>
<evidence type="ECO:0000256" key="5">
    <source>
        <dbReference type="SAM" id="MobiDB-lite"/>
    </source>
</evidence>
<name>A0ABN2N634_9MICO</name>
<dbReference type="GO" id="GO:0032259">
    <property type="term" value="P:methylation"/>
    <property type="evidence" value="ECO:0007669"/>
    <property type="project" value="UniProtKB-KW"/>
</dbReference>
<evidence type="ECO:0000313" key="8">
    <source>
        <dbReference type="Proteomes" id="UP001501094"/>
    </source>
</evidence>
<dbReference type="GO" id="GO:0008168">
    <property type="term" value="F:methyltransferase activity"/>
    <property type="evidence" value="ECO:0007669"/>
    <property type="project" value="UniProtKB-KW"/>
</dbReference>
<reference evidence="7 8" key="1">
    <citation type="journal article" date="2019" name="Int. J. Syst. Evol. Microbiol.">
        <title>The Global Catalogue of Microorganisms (GCM) 10K type strain sequencing project: providing services to taxonomists for standard genome sequencing and annotation.</title>
        <authorList>
            <consortium name="The Broad Institute Genomics Platform"/>
            <consortium name="The Broad Institute Genome Sequencing Center for Infectious Disease"/>
            <person name="Wu L."/>
            <person name="Ma J."/>
        </authorList>
    </citation>
    <scope>NUCLEOTIDE SEQUENCE [LARGE SCALE GENOMIC DNA]</scope>
    <source>
        <strain evidence="7 8">JCM 14326</strain>
    </source>
</reference>
<dbReference type="RefSeq" id="WP_344099962.1">
    <property type="nucleotide sequence ID" value="NZ_BAAANL010000001.1"/>
</dbReference>
<dbReference type="InterPro" id="IPR002052">
    <property type="entry name" value="DNA_methylase_N6_adenine_CS"/>
</dbReference>
<dbReference type="PANTHER" id="PTHR13370">
    <property type="entry name" value="RNA METHYLASE-RELATED"/>
    <property type="match status" value="1"/>
</dbReference>
<dbReference type="InterPro" id="IPR029063">
    <property type="entry name" value="SAM-dependent_MTases_sf"/>
</dbReference>
<dbReference type="PROSITE" id="PS00092">
    <property type="entry name" value="N6_MTASE"/>
    <property type="match status" value="1"/>
</dbReference>
<evidence type="ECO:0000256" key="2">
    <source>
        <dbReference type="ARBA" id="ARBA00022603"/>
    </source>
</evidence>
<feature type="domain" description="DNA methylase N-4/N-6" evidence="6">
    <location>
        <begin position="28"/>
        <end position="237"/>
    </location>
</feature>
<comment type="caution">
    <text evidence="7">The sequence shown here is derived from an EMBL/GenBank/DDBJ whole genome shotgun (WGS) entry which is preliminary data.</text>
</comment>
<dbReference type="SUPFAM" id="SSF53335">
    <property type="entry name" value="S-adenosyl-L-methionine-dependent methyltransferases"/>
    <property type="match status" value="1"/>
</dbReference>
<gene>
    <name evidence="7" type="ORF">GCM10009751_09230</name>
</gene>
<dbReference type="InterPro" id="IPR002941">
    <property type="entry name" value="DNA_methylase_N4/N6"/>
</dbReference>
<keyword evidence="8" id="KW-1185">Reference proteome</keyword>